<dbReference type="Pfam" id="PF14011">
    <property type="entry name" value="ESX-1_EspG"/>
    <property type="match status" value="1"/>
</dbReference>
<organism evidence="5 6">
    <name type="scientific">Saccharomonospora cyanea NA-134</name>
    <dbReference type="NCBI Taxonomy" id="882082"/>
    <lineage>
        <taxon>Bacteria</taxon>
        <taxon>Bacillati</taxon>
        <taxon>Actinomycetota</taxon>
        <taxon>Actinomycetes</taxon>
        <taxon>Pseudonocardiales</taxon>
        <taxon>Pseudonocardiaceae</taxon>
        <taxon>Saccharomonospora</taxon>
    </lineage>
</organism>
<evidence type="ECO:0008006" key="7">
    <source>
        <dbReference type="Google" id="ProtNLM"/>
    </source>
</evidence>
<protein>
    <recommendedName>
        <fullName evidence="7">EspG family</fullName>
    </recommendedName>
</protein>
<keyword evidence="3" id="KW-0963">Cytoplasm</keyword>
<dbReference type="RefSeq" id="WP_005458650.1">
    <property type="nucleotide sequence ID" value="NZ_CM001440.1"/>
</dbReference>
<comment type="subcellular location">
    <subcellularLocation>
        <location evidence="1">Cytoplasm</location>
    </subcellularLocation>
</comment>
<keyword evidence="4" id="KW-0143">Chaperone</keyword>
<gene>
    <name evidence="5" type="ORF">SaccyDRAFT_3885</name>
</gene>
<evidence type="ECO:0000313" key="6">
    <source>
        <dbReference type="Proteomes" id="UP000002791"/>
    </source>
</evidence>
<proteinExistence type="inferred from homology"/>
<accession>H5XGY2</accession>
<evidence type="ECO:0000256" key="2">
    <source>
        <dbReference type="ARBA" id="ARBA00006411"/>
    </source>
</evidence>
<evidence type="ECO:0000256" key="1">
    <source>
        <dbReference type="ARBA" id="ARBA00004496"/>
    </source>
</evidence>
<evidence type="ECO:0000256" key="4">
    <source>
        <dbReference type="ARBA" id="ARBA00023186"/>
    </source>
</evidence>
<dbReference type="STRING" id="882082.SaccyDRAFT_3885"/>
<dbReference type="HOGENOM" id="CLU_982245_0_0_11"/>
<comment type="similarity">
    <text evidence="2">Belongs to the EspG family.</text>
</comment>
<dbReference type="InterPro" id="IPR025734">
    <property type="entry name" value="EspG"/>
</dbReference>
<sequence>MSETYEFVLGSVEADVVGQALGVDVRRFPLRLRNTTTDPARRVRLTAIVGQRLAERGLSTGTALHPSLRTTFGLFADFRVSVAISGVDGFGSDIAVLALTDGAQALGVTQHAGADELLFSLFSDDELVEVLSGVLPQMPPAPGSTVTVRGRVTEHATAWDARKAAERAEDEEETSAFGNLEVVGTVDAPRPQRRGYRMGDEDRLRLALSGRRLGGGHITVDGRGDTGSQSLSWLDTEEGRYLVHAERSQGECVATYEPAGRAEVARAIRETLARAY</sequence>
<name>H5XGY2_9PSEU</name>
<dbReference type="OrthoDB" id="3687316at2"/>
<dbReference type="EMBL" id="CM001440">
    <property type="protein sequence ID" value="EHR62709.1"/>
    <property type="molecule type" value="Genomic_DNA"/>
</dbReference>
<dbReference type="eggNOG" id="ENOG5033SCZ">
    <property type="taxonomic scope" value="Bacteria"/>
</dbReference>
<reference evidence="5 6" key="1">
    <citation type="submission" date="2011-11" db="EMBL/GenBank/DDBJ databases">
        <title>The Noncontiguous Finished sequence of Saccharomonospora cyanea NA-134.</title>
        <authorList>
            <consortium name="US DOE Joint Genome Institute"/>
            <person name="Lucas S."/>
            <person name="Han J."/>
            <person name="Lapidus A."/>
            <person name="Cheng J.-F."/>
            <person name="Goodwin L."/>
            <person name="Pitluck S."/>
            <person name="Peters L."/>
            <person name="Ovchinnikova G."/>
            <person name="Lu M."/>
            <person name="Detter J.C."/>
            <person name="Han C."/>
            <person name="Tapia R."/>
            <person name="Land M."/>
            <person name="Hauser L."/>
            <person name="Kyrpides N."/>
            <person name="Ivanova N."/>
            <person name="Pagani I."/>
            <person name="Brambilla E.-M."/>
            <person name="Klenk H.-P."/>
            <person name="Woyke T."/>
        </authorList>
    </citation>
    <scope>NUCLEOTIDE SEQUENCE [LARGE SCALE GENOMIC DNA]</scope>
    <source>
        <strain evidence="5 6">NA-134</strain>
    </source>
</reference>
<keyword evidence="6" id="KW-1185">Reference proteome</keyword>
<dbReference type="Proteomes" id="UP000002791">
    <property type="component" value="Chromosome"/>
</dbReference>
<dbReference type="AlphaFoldDB" id="H5XGY2"/>
<evidence type="ECO:0000256" key="3">
    <source>
        <dbReference type="ARBA" id="ARBA00022490"/>
    </source>
</evidence>
<evidence type="ECO:0000313" key="5">
    <source>
        <dbReference type="EMBL" id="EHR62709.1"/>
    </source>
</evidence>